<evidence type="ECO:0000256" key="3">
    <source>
        <dbReference type="ARBA" id="ARBA00022833"/>
    </source>
</evidence>
<reference evidence="5" key="1">
    <citation type="submission" date="2021-02" db="EMBL/GenBank/DDBJ databases">
        <title>Comparative genomics reveals that relaxation of natural selection precedes convergent phenotypic evolution of cavefish.</title>
        <authorList>
            <person name="Peng Z."/>
        </authorList>
    </citation>
    <scope>NUCLEOTIDE SEQUENCE</scope>
    <source>
        <tissue evidence="5">Muscle</tissue>
    </source>
</reference>
<dbReference type="EMBL" id="JAFHDT010000024">
    <property type="protein sequence ID" value="KAI7791738.1"/>
    <property type="molecule type" value="Genomic_DNA"/>
</dbReference>
<keyword evidence="3" id="KW-0862">Zinc</keyword>
<dbReference type="PANTHER" id="PTHR25465">
    <property type="entry name" value="B-BOX DOMAIN CONTAINING"/>
    <property type="match status" value="1"/>
</dbReference>
<evidence type="ECO:0000256" key="1">
    <source>
        <dbReference type="ARBA" id="ARBA00022723"/>
    </source>
</evidence>
<proteinExistence type="predicted"/>
<dbReference type="Proteomes" id="UP001059041">
    <property type="component" value="Linkage Group LG24"/>
</dbReference>
<organism evidence="5 6">
    <name type="scientific">Triplophysa rosa</name>
    <name type="common">Cave loach</name>
    <dbReference type="NCBI Taxonomy" id="992332"/>
    <lineage>
        <taxon>Eukaryota</taxon>
        <taxon>Metazoa</taxon>
        <taxon>Chordata</taxon>
        <taxon>Craniata</taxon>
        <taxon>Vertebrata</taxon>
        <taxon>Euteleostomi</taxon>
        <taxon>Actinopterygii</taxon>
        <taxon>Neopterygii</taxon>
        <taxon>Teleostei</taxon>
        <taxon>Ostariophysi</taxon>
        <taxon>Cypriniformes</taxon>
        <taxon>Nemacheilidae</taxon>
        <taxon>Triplophysa</taxon>
    </lineage>
</organism>
<dbReference type="InterPro" id="IPR058030">
    <property type="entry name" value="TRIM8/14/16/25/29/45/65_CC"/>
</dbReference>
<dbReference type="GO" id="GO:0008270">
    <property type="term" value="F:zinc ion binding"/>
    <property type="evidence" value="ECO:0007669"/>
    <property type="project" value="UniProtKB-KW"/>
</dbReference>
<dbReference type="PANTHER" id="PTHR25465:SF75">
    <property type="entry name" value="E3 UBIQUITIN_ISG15 LIGASE TRIM25-RELATED"/>
    <property type="match status" value="1"/>
</dbReference>
<keyword evidence="2" id="KW-0863">Zinc-finger</keyword>
<dbReference type="Gene3D" id="2.60.120.920">
    <property type="match status" value="1"/>
</dbReference>
<dbReference type="InterPro" id="IPR013320">
    <property type="entry name" value="ConA-like_dom_sf"/>
</dbReference>
<evidence type="ECO:0000313" key="6">
    <source>
        <dbReference type="Proteomes" id="UP001059041"/>
    </source>
</evidence>
<protein>
    <submittedName>
        <fullName evidence="5">GRAM domain-containing protein 4</fullName>
    </submittedName>
</protein>
<evidence type="ECO:0000259" key="4">
    <source>
        <dbReference type="Pfam" id="PF25600"/>
    </source>
</evidence>
<gene>
    <name evidence="5" type="ORF">IRJ41_006411</name>
</gene>
<dbReference type="SUPFAM" id="SSF49899">
    <property type="entry name" value="Concanavalin A-like lectins/glucanases"/>
    <property type="match status" value="1"/>
</dbReference>
<comment type="caution">
    <text evidence="5">The sequence shown here is derived from an EMBL/GenBank/DDBJ whole genome shotgun (WGS) entry which is preliminary data.</text>
</comment>
<keyword evidence="6" id="KW-1185">Reference proteome</keyword>
<name>A0A9W7T881_TRIRA</name>
<evidence type="ECO:0000313" key="5">
    <source>
        <dbReference type="EMBL" id="KAI7791738.1"/>
    </source>
</evidence>
<feature type="domain" description="TRIM8/14/16/25/29/45/65 coiled-coil region" evidence="4">
    <location>
        <begin position="68"/>
        <end position="164"/>
    </location>
</feature>
<dbReference type="InterPro" id="IPR051051">
    <property type="entry name" value="E3_ubiq-ligase_TRIM/RNF"/>
</dbReference>
<dbReference type="AlphaFoldDB" id="A0A9W7T881"/>
<sequence>MGISIATPSTQKPLVFGAMIHRDEAFETIFTQYMKIMTTANPETDSCFHTFILTLLPVMQQKSQQQIKVQELELLTLSKAVTHFSSSAQAVLNLSDKFCITVVEACEKMFSKVNELVRRQESIELLRATALQKHIGNKLQALKIRDAELCELGQTEDYIYFLQKKTLEELFQKNIEMFSETDVSKLKFCIDSAQYDLKISHDGQKVKGYDWYVPFRSGNPEQFTDWKQVLCVEEVKSRSYWEALWSSTGVHFAVSYNSIVRKEDGK</sequence>
<evidence type="ECO:0000256" key="2">
    <source>
        <dbReference type="ARBA" id="ARBA00022771"/>
    </source>
</evidence>
<dbReference type="Pfam" id="PF25600">
    <property type="entry name" value="TRIM_CC"/>
    <property type="match status" value="1"/>
</dbReference>
<dbReference type="InterPro" id="IPR043136">
    <property type="entry name" value="B30.2/SPRY_sf"/>
</dbReference>
<accession>A0A9W7T881</accession>
<keyword evidence="1" id="KW-0479">Metal-binding</keyword>